<evidence type="ECO:0000313" key="1">
    <source>
        <dbReference type="EMBL" id="KNE87432.1"/>
    </source>
</evidence>
<dbReference type="AlphaFoldDB" id="A0A0L0UK30"/>
<proteinExistence type="predicted"/>
<sequence length="194" mass="21597">YRDGFLYTEPHQVNPAFAESFNAGSYKKRSLSFYLPNSPGNPKPGHFYPRHVGFLGAVPPGVKGLPDAEFAEFAEGDDAPVSFAIPWETEVLTDLLRGVRDYIVEKDGAERADQLMPQWRLRTLEEIAANAVDDSRISPLAYAEETNVDPNKKPPVTAEVLTQRETALADREAKLLANENAANERELKARREAI</sequence>
<evidence type="ECO:0000313" key="2">
    <source>
        <dbReference type="Proteomes" id="UP000054564"/>
    </source>
</evidence>
<name>A0A0L0UK30_9BASI</name>
<keyword evidence="2" id="KW-1185">Reference proteome</keyword>
<protein>
    <submittedName>
        <fullName evidence="1">Uncharacterized protein</fullName>
    </submittedName>
</protein>
<dbReference type="Proteomes" id="UP000054564">
    <property type="component" value="Unassembled WGS sequence"/>
</dbReference>
<feature type="non-terminal residue" evidence="1">
    <location>
        <position position="1"/>
    </location>
</feature>
<reference evidence="2" key="1">
    <citation type="submission" date="2014-03" db="EMBL/GenBank/DDBJ databases">
        <title>The Genome Sequence of Puccinia striiformis f. sp. tritici PST-78.</title>
        <authorList>
            <consortium name="The Broad Institute Genome Sequencing Platform"/>
            <person name="Cuomo C."/>
            <person name="Hulbert S."/>
            <person name="Chen X."/>
            <person name="Walker B."/>
            <person name="Young S.K."/>
            <person name="Zeng Q."/>
            <person name="Gargeya S."/>
            <person name="Fitzgerald M."/>
            <person name="Haas B."/>
            <person name="Abouelleil A."/>
            <person name="Alvarado L."/>
            <person name="Arachchi H.M."/>
            <person name="Berlin A.M."/>
            <person name="Chapman S.B."/>
            <person name="Goldberg J."/>
            <person name="Griggs A."/>
            <person name="Gujja S."/>
            <person name="Hansen M."/>
            <person name="Howarth C."/>
            <person name="Imamovic A."/>
            <person name="Larimer J."/>
            <person name="McCowan C."/>
            <person name="Montmayeur A."/>
            <person name="Murphy C."/>
            <person name="Neiman D."/>
            <person name="Pearson M."/>
            <person name="Priest M."/>
            <person name="Roberts A."/>
            <person name="Saif S."/>
            <person name="Shea T."/>
            <person name="Sisk P."/>
            <person name="Sykes S."/>
            <person name="Wortman J."/>
            <person name="Nusbaum C."/>
            <person name="Birren B."/>
        </authorList>
    </citation>
    <scope>NUCLEOTIDE SEQUENCE [LARGE SCALE GENOMIC DNA]</scope>
    <source>
        <strain evidence="2">race PST-78</strain>
    </source>
</reference>
<accession>A0A0L0UK30</accession>
<feature type="non-terminal residue" evidence="1">
    <location>
        <position position="194"/>
    </location>
</feature>
<organism evidence="1 2">
    <name type="scientific">Puccinia striiformis f. sp. tritici PST-78</name>
    <dbReference type="NCBI Taxonomy" id="1165861"/>
    <lineage>
        <taxon>Eukaryota</taxon>
        <taxon>Fungi</taxon>
        <taxon>Dikarya</taxon>
        <taxon>Basidiomycota</taxon>
        <taxon>Pucciniomycotina</taxon>
        <taxon>Pucciniomycetes</taxon>
        <taxon>Pucciniales</taxon>
        <taxon>Pucciniaceae</taxon>
        <taxon>Puccinia</taxon>
    </lineage>
</organism>
<comment type="caution">
    <text evidence="1">The sequence shown here is derived from an EMBL/GenBank/DDBJ whole genome shotgun (WGS) entry which is preliminary data.</text>
</comment>
<gene>
    <name evidence="1" type="ORF">PSTG_19183</name>
</gene>
<dbReference type="EMBL" id="AJIL01005415">
    <property type="protein sequence ID" value="KNE87432.1"/>
    <property type="molecule type" value="Genomic_DNA"/>
</dbReference>